<keyword evidence="1" id="KW-0812">Transmembrane</keyword>
<reference evidence="3" key="2">
    <citation type="submission" date="2023-01" db="EMBL/GenBank/DDBJ databases">
        <title>Draft genome sequence of Methylophaga thalassica strain NBRC 102424.</title>
        <authorList>
            <person name="Sun Q."/>
            <person name="Mori K."/>
        </authorList>
    </citation>
    <scope>NUCLEOTIDE SEQUENCE</scope>
    <source>
        <strain evidence="3">NBRC 102424</strain>
    </source>
</reference>
<dbReference type="Proteomes" id="UP001161423">
    <property type="component" value="Unassembled WGS sequence"/>
</dbReference>
<accession>A0ABQ5TPG6</accession>
<dbReference type="InterPro" id="IPR001173">
    <property type="entry name" value="Glyco_trans_2-like"/>
</dbReference>
<dbReference type="Pfam" id="PF00535">
    <property type="entry name" value="Glycos_transf_2"/>
    <property type="match status" value="1"/>
</dbReference>
<dbReference type="PANTHER" id="PTHR43685:SF2">
    <property type="entry name" value="GLYCOSYLTRANSFERASE 2-LIKE DOMAIN-CONTAINING PROTEIN"/>
    <property type="match status" value="1"/>
</dbReference>
<dbReference type="PANTHER" id="PTHR43685">
    <property type="entry name" value="GLYCOSYLTRANSFERASE"/>
    <property type="match status" value="1"/>
</dbReference>
<reference evidence="3" key="1">
    <citation type="journal article" date="2014" name="Int. J. Syst. Evol. Microbiol.">
        <title>Complete genome of a new Firmicutes species belonging to the dominant human colonic microbiota ('Ruminococcus bicirculans') reveals two chromosomes and a selective capacity to utilize plant glucans.</title>
        <authorList>
            <consortium name="NISC Comparative Sequencing Program"/>
            <person name="Wegmann U."/>
            <person name="Louis P."/>
            <person name="Goesmann A."/>
            <person name="Henrissat B."/>
            <person name="Duncan S.H."/>
            <person name="Flint H.J."/>
        </authorList>
    </citation>
    <scope>NUCLEOTIDE SEQUENCE</scope>
    <source>
        <strain evidence="3">NBRC 102424</strain>
    </source>
</reference>
<dbReference type="SUPFAM" id="SSF53448">
    <property type="entry name" value="Nucleotide-diphospho-sugar transferases"/>
    <property type="match status" value="1"/>
</dbReference>
<evidence type="ECO:0000259" key="2">
    <source>
        <dbReference type="Pfam" id="PF00535"/>
    </source>
</evidence>
<organism evidence="3 4">
    <name type="scientific">Methylophaga thalassica</name>
    <dbReference type="NCBI Taxonomy" id="40223"/>
    <lineage>
        <taxon>Bacteria</taxon>
        <taxon>Pseudomonadati</taxon>
        <taxon>Pseudomonadota</taxon>
        <taxon>Gammaproteobacteria</taxon>
        <taxon>Thiotrichales</taxon>
        <taxon>Piscirickettsiaceae</taxon>
        <taxon>Methylophaga</taxon>
    </lineage>
</organism>
<evidence type="ECO:0000256" key="1">
    <source>
        <dbReference type="SAM" id="Phobius"/>
    </source>
</evidence>
<dbReference type="EMBL" id="BSND01000003">
    <property type="protein sequence ID" value="GLP98281.1"/>
    <property type="molecule type" value="Genomic_DNA"/>
</dbReference>
<evidence type="ECO:0000313" key="4">
    <source>
        <dbReference type="Proteomes" id="UP001161423"/>
    </source>
</evidence>
<comment type="caution">
    <text evidence="3">The sequence shown here is derived from an EMBL/GenBank/DDBJ whole genome shotgun (WGS) entry which is preliminary data.</text>
</comment>
<dbReference type="RefSeq" id="WP_284722108.1">
    <property type="nucleotide sequence ID" value="NZ_BSND01000003.1"/>
</dbReference>
<keyword evidence="1" id="KW-1133">Transmembrane helix</keyword>
<sequence length="289" mass="32611">MPPFISIIIPTYKDWNRLLNCIEAINNQTYSASHYEVIIVNNDPSELAPRSLSDSLCSNITILTEIMPGSYAARNAALKHAKGNIIAFTDSDCLPEADWLESAANLFQTSSNIDRIAGAISIFRENDGSWLTWKFDSVTAFNQQHNVNKGVSVTANLFVRRDVLDKVGSFNATLMSGGDMDWNKRATELGYGLTYSPQTRVGHPARKSIEELIRKSRRITGGGFLRAKMEKRILKYMLWHLIPPIRYAKILLKNHKKRDVGFAVIIFWLLKVIMLGEIMRLLLGGKPLR</sequence>
<dbReference type="Gene3D" id="3.90.550.10">
    <property type="entry name" value="Spore Coat Polysaccharide Biosynthesis Protein SpsA, Chain A"/>
    <property type="match status" value="1"/>
</dbReference>
<feature type="transmembrane region" description="Helical" evidence="1">
    <location>
        <begin position="260"/>
        <end position="283"/>
    </location>
</feature>
<keyword evidence="4" id="KW-1185">Reference proteome</keyword>
<dbReference type="InterPro" id="IPR029044">
    <property type="entry name" value="Nucleotide-diphossugar_trans"/>
</dbReference>
<feature type="domain" description="Glycosyltransferase 2-like" evidence="2">
    <location>
        <begin position="6"/>
        <end position="167"/>
    </location>
</feature>
<proteinExistence type="predicted"/>
<name>A0ABQ5TPG6_9GAMM</name>
<gene>
    <name evidence="3" type="ORF">GCM10007891_01350</name>
</gene>
<protein>
    <recommendedName>
        <fullName evidence="2">Glycosyltransferase 2-like domain-containing protein</fullName>
    </recommendedName>
</protein>
<evidence type="ECO:0000313" key="3">
    <source>
        <dbReference type="EMBL" id="GLP98281.1"/>
    </source>
</evidence>
<dbReference type="InterPro" id="IPR050834">
    <property type="entry name" value="Glycosyltransf_2"/>
</dbReference>
<keyword evidence="1" id="KW-0472">Membrane</keyword>